<name>A0A1A9RCP1_EIKCO</name>
<protein>
    <recommendedName>
        <fullName evidence="12">L,D-TPase catalytic domain-containing protein</fullName>
    </recommendedName>
</protein>
<evidence type="ECO:0000313" key="13">
    <source>
        <dbReference type="EMBL" id="OAM16015.1"/>
    </source>
</evidence>
<dbReference type="RefSeq" id="WP_064104539.1">
    <property type="nucleotide sequence ID" value="NZ_LXSF01000008.1"/>
</dbReference>
<keyword evidence="3" id="KW-0328">Glycosyltransferase</keyword>
<keyword evidence="7 9" id="KW-0573">Peptidoglycan synthesis</keyword>
<accession>A0A1A9RCP1</accession>
<sequence length="335" mass="35699">MKKLALLCLLAAAGTAAANNTPLPDFSPVATGQHVVINIPQMRLFLYENGQLKNVYPVAVGKNRTRTPLGNYNIGSKAYNPTWSIPASIRRERAAAGLPEISSIPPGPSNPLGPVFVRLGPPRLGLGIHGTNAPASVPGIRSHGCVRMHSNNALQFARSVHTGANAAVIYQLASLNADANKHLWLAAYADPYQQRNLNTTALRQSIDAWSQANGLTANPARINSVLRSHNGRLVCITCQNANARVQGKLQSVAWQNGAAELSRPQAVEASQPQQPDEILPEGSAVEALTDGAGSTETPIPASTRPAPRRRTEPRERPLPATPVQPQDIPLSDTLL</sequence>
<dbReference type="Gene3D" id="2.40.440.10">
    <property type="entry name" value="L,D-transpeptidase catalytic domain-like"/>
    <property type="match status" value="1"/>
</dbReference>
<evidence type="ECO:0000256" key="5">
    <source>
        <dbReference type="ARBA" id="ARBA00022801"/>
    </source>
</evidence>
<dbReference type="GO" id="GO:0018104">
    <property type="term" value="P:peptidoglycan-protein cross-linking"/>
    <property type="evidence" value="ECO:0007669"/>
    <property type="project" value="TreeGrafter"/>
</dbReference>
<dbReference type="InterPro" id="IPR005490">
    <property type="entry name" value="LD_TPept_cat_dom"/>
</dbReference>
<evidence type="ECO:0000256" key="11">
    <source>
        <dbReference type="SAM" id="SignalP"/>
    </source>
</evidence>
<comment type="caution">
    <text evidence="13">The sequence shown here is derived from an EMBL/GenBank/DDBJ whole genome shotgun (WGS) entry which is preliminary data.</text>
</comment>
<organism evidence="13 14">
    <name type="scientific">Eikenella corrodens</name>
    <dbReference type="NCBI Taxonomy" id="539"/>
    <lineage>
        <taxon>Bacteria</taxon>
        <taxon>Pseudomonadati</taxon>
        <taxon>Pseudomonadota</taxon>
        <taxon>Betaproteobacteria</taxon>
        <taxon>Neisseriales</taxon>
        <taxon>Neisseriaceae</taxon>
        <taxon>Eikenella</taxon>
    </lineage>
</organism>
<dbReference type="CDD" id="cd16913">
    <property type="entry name" value="YkuD_like"/>
    <property type="match status" value="1"/>
</dbReference>
<evidence type="ECO:0000259" key="12">
    <source>
        <dbReference type="PROSITE" id="PS52029"/>
    </source>
</evidence>
<dbReference type="SUPFAM" id="SSF141523">
    <property type="entry name" value="L,D-transpeptidase catalytic domain-like"/>
    <property type="match status" value="1"/>
</dbReference>
<evidence type="ECO:0000256" key="9">
    <source>
        <dbReference type="PROSITE-ProRule" id="PRU01373"/>
    </source>
</evidence>
<keyword evidence="11" id="KW-0732">Signal</keyword>
<dbReference type="UniPathway" id="UPA00219"/>
<dbReference type="PANTHER" id="PTHR30582:SF24">
    <property type="entry name" value="L,D-TRANSPEPTIDASE ERFK_SRFK-RELATED"/>
    <property type="match status" value="1"/>
</dbReference>
<feature type="chain" id="PRO_5008395655" description="L,D-TPase catalytic domain-containing protein" evidence="11">
    <location>
        <begin position="19"/>
        <end position="335"/>
    </location>
</feature>
<feature type="active site" description="Proton donor/acceptor" evidence="9">
    <location>
        <position position="129"/>
    </location>
</feature>
<dbReference type="AlphaFoldDB" id="A0A1A9RCP1"/>
<keyword evidence="4" id="KW-0808">Transferase</keyword>
<evidence type="ECO:0000256" key="8">
    <source>
        <dbReference type="ARBA" id="ARBA00023316"/>
    </source>
</evidence>
<dbReference type="EMBL" id="LXSF01000008">
    <property type="protein sequence ID" value="OAM16015.1"/>
    <property type="molecule type" value="Genomic_DNA"/>
</dbReference>
<dbReference type="InterPro" id="IPR050979">
    <property type="entry name" value="LD-transpeptidase"/>
</dbReference>
<evidence type="ECO:0000256" key="7">
    <source>
        <dbReference type="ARBA" id="ARBA00022984"/>
    </source>
</evidence>
<comment type="pathway">
    <text evidence="1 9">Cell wall biogenesis; peptidoglycan biosynthesis.</text>
</comment>
<keyword evidence="8 9" id="KW-0961">Cell wall biogenesis/degradation</keyword>
<dbReference type="GO" id="GO:0071972">
    <property type="term" value="F:peptidoglycan L,D-transpeptidase activity"/>
    <property type="evidence" value="ECO:0007669"/>
    <property type="project" value="TreeGrafter"/>
</dbReference>
<dbReference type="GO" id="GO:0071555">
    <property type="term" value="P:cell wall organization"/>
    <property type="evidence" value="ECO:0007669"/>
    <property type="project" value="UniProtKB-UniRule"/>
</dbReference>
<evidence type="ECO:0000256" key="6">
    <source>
        <dbReference type="ARBA" id="ARBA00022960"/>
    </source>
</evidence>
<reference evidence="14" key="1">
    <citation type="submission" date="2016-05" db="EMBL/GenBank/DDBJ databases">
        <title>Draft genome of Corynebacterium afermentans subsp. afermentans LCDC 88199T.</title>
        <authorList>
            <person name="Bernier A.-M."/>
            <person name="Bernard K."/>
        </authorList>
    </citation>
    <scope>NUCLEOTIDE SEQUENCE [LARGE SCALE GENOMIC DNA]</scope>
    <source>
        <strain evidence="14">NML01-0328</strain>
    </source>
</reference>
<dbReference type="Proteomes" id="UP000078003">
    <property type="component" value="Unassembled WGS sequence"/>
</dbReference>
<evidence type="ECO:0000256" key="4">
    <source>
        <dbReference type="ARBA" id="ARBA00022679"/>
    </source>
</evidence>
<keyword evidence="6 9" id="KW-0133">Cell shape</keyword>
<feature type="signal peptide" evidence="11">
    <location>
        <begin position="1"/>
        <end position="18"/>
    </location>
</feature>
<dbReference type="InterPro" id="IPR038063">
    <property type="entry name" value="Transpep_catalytic_dom"/>
</dbReference>
<dbReference type="PANTHER" id="PTHR30582">
    <property type="entry name" value="L,D-TRANSPEPTIDASE"/>
    <property type="match status" value="1"/>
</dbReference>
<dbReference type="GO" id="GO:0008360">
    <property type="term" value="P:regulation of cell shape"/>
    <property type="evidence" value="ECO:0007669"/>
    <property type="project" value="UniProtKB-UniRule"/>
</dbReference>
<feature type="region of interest" description="Disordered" evidence="10">
    <location>
        <begin position="264"/>
        <end position="335"/>
    </location>
</feature>
<evidence type="ECO:0000256" key="3">
    <source>
        <dbReference type="ARBA" id="ARBA00022676"/>
    </source>
</evidence>
<evidence type="ECO:0000256" key="2">
    <source>
        <dbReference type="ARBA" id="ARBA00005992"/>
    </source>
</evidence>
<dbReference type="Pfam" id="PF03734">
    <property type="entry name" value="YkuD"/>
    <property type="match status" value="1"/>
</dbReference>
<evidence type="ECO:0000256" key="1">
    <source>
        <dbReference type="ARBA" id="ARBA00004752"/>
    </source>
</evidence>
<feature type="domain" description="L,D-TPase catalytic" evidence="12">
    <location>
        <begin position="33"/>
        <end position="169"/>
    </location>
</feature>
<evidence type="ECO:0000313" key="14">
    <source>
        <dbReference type="Proteomes" id="UP000078003"/>
    </source>
</evidence>
<dbReference type="GO" id="GO:0005576">
    <property type="term" value="C:extracellular region"/>
    <property type="evidence" value="ECO:0007669"/>
    <property type="project" value="TreeGrafter"/>
</dbReference>
<gene>
    <name evidence="13" type="ORF">A7P85_07260</name>
</gene>
<dbReference type="GO" id="GO:0016757">
    <property type="term" value="F:glycosyltransferase activity"/>
    <property type="evidence" value="ECO:0007669"/>
    <property type="project" value="UniProtKB-KW"/>
</dbReference>
<feature type="active site" description="Nucleophile" evidence="9">
    <location>
        <position position="145"/>
    </location>
</feature>
<dbReference type="PROSITE" id="PS52029">
    <property type="entry name" value="LD_TPASE"/>
    <property type="match status" value="1"/>
</dbReference>
<keyword evidence="5" id="KW-0378">Hydrolase</keyword>
<proteinExistence type="inferred from homology"/>
<comment type="similarity">
    <text evidence="2">Belongs to the YkuD family.</text>
</comment>
<evidence type="ECO:0000256" key="10">
    <source>
        <dbReference type="SAM" id="MobiDB-lite"/>
    </source>
</evidence>